<comment type="caution">
    <text evidence="2">The sequence shown here is derived from an EMBL/GenBank/DDBJ whole genome shotgun (WGS) entry which is preliminary data.</text>
</comment>
<keyword evidence="3" id="KW-1185">Reference proteome</keyword>
<proteinExistence type="predicted"/>
<dbReference type="Proteomes" id="UP000722989">
    <property type="component" value="Unassembled WGS sequence"/>
</dbReference>
<feature type="transmembrane region" description="Helical" evidence="1">
    <location>
        <begin position="16"/>
        <end position="44"/>
    </location>
</feature>
<dbReference type="RefSeq" id="WP_167928561.1">
    <property type="nucleotide sequence ID" value="NZ_JAATVY010000034.1"/>
</dbReference>
<name>A0ABX0Y8Q0_9ACTN</name>
<accession>A0ABX0Y8Q0</accession>
<reference evidence="2 3" key="1">
    <citation type="submission" date="2020-03" db="EMBL/GenBank/DDBJ databases">
        <title>WGS of the type strain of Planosporangium spp.</title>
        <authorList>
            <person name="Thawai C."/>
        </authorList>
    </citation>
    <scope>NUCLEOTIDE SEQUENCE [LARGE SCALE GENOMIC DNA]</scope>
    <source>
        <strain evidence="2 3">TBRC 5610</strain>
    </source>
</reference>
<organism evidence="2 3">
    <name type="scientific">Planosporangium thailandense</name>
    <dbReference type="NCBI Taxonomy" id="765197"/>
    <lineage>
        <taxon>Bacteria</taxon>
        <taxon>Bacillati</taxon>
        <taxon>Actinomycetota</taxon>
        <taxon>Actinomycetes</taxon>
        <taxon>Micromonosporales</taxon>
        <taxon>Micromonosporaceae</taxon>
        <taxon>Planosporangium</taxon>
    </lineage>
</organism>
<keyword evidence="1" id="KW-0472">Membrane</keyword>
<keyword evidence="1" id="KW-0812">Transmembrane</keyword>
<gene>
    <name evidence="2" type="ORF">HC031_28600</name>
</gene>
<keyword evidence="1" id="KW-1133">Transmembrane helix</keyword>
<evidence type="ECO:0000313" key="2">
    <source>
        <dbReference type="EMBL" id="NJC73654.1"/>
    </source>
</evidence>
<protein>
    <submittedName>
        <fullName evidence="2">Uncharacterized protein</fullName>
    </submittedName>
</protein>
<evidence type="ECO:0000256" key="1">
    <source>
        <dbReference type="SAM" id="Phobius"/>
    </source>
</evidence>
<evidence type="ECO:0000313" key="3">
    <source>
        <dbReference type="Proteomes" id="UP000722989"/>
    </source>
</evidence>
<dbReference type="EMBL" id="JAATVY010000034">
    <property type="protein sequence ID" value="NJC73654.1"/>
    <property type="molecule type" value="Genomic_DNA"/>
</dbReference>
<sequence>MPDQTTDVRGDGRRGWLILLGVLGVGLALVCLAGVALLGPWLLAARQEQQWQRRCEAGLEG</sequence>